<accession>J3P2F4</accession>
<reference evidence="3" key="1">
    <citation type="submission" date="2010-07" db="EMBL/GenBank/DDBJ databases">
        <title>The genome sequence of Gaeumannomyces graminis var. tritici strain R3-111a-1.</title>
        <authorList>
            <consortium name="The Broad Institute Genome Sequencing Platform"/>
            <person name="Ma L.-J."/>
            <person name="Dead R."/>
            <person name="Young S."/>
            <person name="Zeng Q."/>
            <person name="Koehrsen M."/>
            <person name="Alvarado L."/>
            <person name="Berlin A."/>
            <person name="Chapman S.B."/>
            <person name="Chen Z."/>
            <person name="Freedman E."/>
            <person name="Gellesch M."/>
            <person name="Goldberg J."/>
            <person name="Griggs A."/>
            <person name="Gujja S."/>
            <person name="Heilman E.R."/>
            <person name="Heiman D."/>
            <person name="Hepburn T."/>
            <person name="Howarth C."/>
            <person name="Jen D."/>
            <person name="Larson L."/>
            <person name="Mehta T."/>
            <person name="Neiman D."/>
            <person name="Pearson M."/>
            <person name="Roberts A."/>
            <person name="Saif S."/>
            <person name="Shea T."/>
            <person name="Shenoy N."/>
            <person name="Sisk P."/>
            <person name="Stolte C."/>
            <person name="Sykes S."/>
            <person name="Walk T."/>
            <person name="White J."/>
            <person name="Yandava C."/>
            <person name="Haas B."/>
            <person name="Nusbaum C."/>
            <person name="Birren B."/>
        </authorList>
    </citation>
    <scope>NUCLEOTIDE SEQUENCE [LARGE SCALE GENOMIC DNA]</scope>
    <source>
        <strain evidence="3">R3-111a-1</strain>
    </source>
</reference>
<reference evidence="1" key="2">
    <citation type="submission" date="2010-07" db="EMBL/GenBank/DDBJ databases">
        <authorList>
            <consortium name="The Broad Institute Genome Sequencing Platform"/>
            <consortium name="Broad Institute Genome Sequencing Center for Infectious Disease"/>
            <person name="Ma L.-J."/>
            <person name="Dead R."/>
            <person name="Young S."/>
            <person name="Zeng Q."/>
            <person name="Koehrsen M."/>
            <person name="Alvarado L."/>
            <person name="Berlin A."/>
            <person name="Chapman S.B."/>
            <person name="Chen Z."/>
            <person name="Freedman E."/>
            <person name="Gellesch M."/>
            <person name="Goldberg J."/>
            <person name="Griggs A."/>
            <person name="Gujja S."/>
            <person name="Heilman E.R."/>
            <person name="Heiman D."/>
            <person name="Hepburn T."/>
            <person name="Howarth C."/>
            <person name="Jen D."/>
            <person name="Larson L."/>
            <person name="Mehta T."/>
            <person name="Neiman D."/>
            <person name="Pearson M."/>
            <person name="Roberts A."/>
            <person name="Saif S."/>
            <person name="Shea T."/>
            <person name="Shenoy N."/>
            <person name="Sisk P."/>
            <person name="Stolte C."/>
            <person name="Sykes S."/>
            <person name="Walk T."/>
            <person name="White J."/>
            <person name="Yandava C."/>
            <person name="Haas B."/>
            <person name="Nusbaum C."/>
            <person name="Birren B."/>
        </authorList>
    </citation>
    <scope>NUCLEOTIDE SEQUENCE</scope>
    <source>
        <strain evidence="1">R3-111a-1</strain>
    </source>
</reference>
<proteinExistence type="predicted"/>
<dbReference type="EnsemblFungi" id="EJT73846">
    <property type="protein sequence ID" value="EJT73846"/>
    <property type="gene ID" value="GGTG_07701"/>
</dbReference>
<reference evidence="1" key="3">
    <citation type="submission" date="2010-09" db="EMBL/GenBank/DDBJ databases">
        <title>Annotation of Gaeumannomyces graminis var. tritici R3-111a-1.</title>
        <authorList>
            <consortium name="The Broad Institute Genome Sequencing Platform"/>
            <person name="Ma L.-J."/>
            <person name="Dead R."/>
            <person name="Young S.K."/>
            <person name="Zeng Q."/>
            <person name="Gargeya S."/>
            <person name="Fitzgerald M."/>
            <person name="Haas B."/>
            <person name="Abouelleil A."/>
            <person name="Alvarado L."/>
            <person name="Arachchi H.M."/>
            <person name="Berlin A."/>
            <person name="Brown A."/>
            <person name="Chapman S.B."/>
            <person name="Chen Z."/>
            <person name="Dunbar C."/>
            <person name="Freedman E."/>
            <person name="Gearin G."/>
            <person name="Gellesch M."/>
            <person name="Goldberg J."/>
            <person name="Griggs A."/>
            <person name="Gujja S."/>
            <person name="Heiman D."/>
            <person name="Howarth C."/>
            <person name="Larson L."/>
            <person name="Lui A."/>
            <person name="MacDonald P.J.P."/>
            <person name="Mehta T."/>
            <person name="Montmayeur A."/>
            <person name="Murphy C."/>
            <person name="Neiman D."/>
            <person name="Pearson M."/>
            <person name="Priest M."/>
            <person name="Roberts A."/>
            <person name="Saif S."/>
            <person name="Shea T."/>
            <person name="Shenoy N."/>
            <person name="Sisk P."/>
            <person name="Stolte C."/>
            <person name="Sykes S."/>
            <person name="Yandava C."/>
            <person name="Wortman J."/>
            <person name="Nusbaum C."/>
            <person name="Birren B."/>
        </authorList>
    </citation>
    <scope>NUCLEOTIDE SEQUENCE</scope>
    <source>
        <strain evidence="1">R3-111a-1</strain>
    </source>
</reference>
<organism evidence="1">
    <name type="scientific">Gaeumannomyces tritici (strain R3-111a-1)</name>
    <name type="common">Wheat and barley take-all root rot fungus</name>
    <name type="synonym">Gaeumannomyces graminis var. tritici</name>
    <dbReference type="NCBI Taxonomy" id="644352"/>
    <lineage>
        <taxon>Eukaryota</taxon>
        <taxon>Fungi</taxon>
        <taxon>Dikarya</taxon>
        <taxon>Ascomycota</taxon>
        <taxon>Pezizomycotina</taxon>
        <taxon>Sordariomycetes</taxon>
        <taxon>Sordariomycetidae</taxon>
        <taxon>Magnaporthales</taxon>
        <taxon>Magnaporthaceae</taxon>
        <taxon>Gaeumannomyces</taxon>
    </lineage>
</organism>
<name>J3P2F4_GAET3</name>
<dbReference type="VEuPathDB" id="FungiDB:GGTG_07701"/>
<reference evidence="2" key="4">
    <citation type="journal article" date="2015" name="G3 (Bethesda)">
        <title>Genome sequences of three phytopathogenic species of the Magnaporthaceae family of fungi.</title>
        <authorList>
            <person name="Okagaki L.H."/>
            <person name="Nunes C.C."/>
            <person name="Sailsbery J."/>
            <person name="Clay B."/>
            <person name="Brown D."/>
            <person name="John T."/>
            <person name="Oh Y."/>
            <person name="Young N."/>
            <person name="Fitzgerald M."/>
            <person name="Haas B.J."/>
            <person name="Zeng Q."/>
            <person name="Young S."/>
            <person name="Adiconis X."/>
            <person name="Fan L."/>
            <person name="Levin J.Z."/>
            <person name="Mitchell T.K."/>
            <person name="Okubara P.A."/>
            <person name="Farman M.L."/>
            <person name="Kohn L.M."/>
            <person name="Birren B."/>
            <person name="Ma L.-J."/>
            <person name="Dean R.A."/>
        </authorList>
    </citation>
    <scope>NUCLEOTIDE SEQUENCE</scope>
    <source>
        <strain evidence="2">R3-111a-1</strain>
    </source>
</reference>
<protein>
    <submittedName>
        <fullName evidence="1 2">Uncharacterized protein</fullName>
    </submittedName>
</protein>
<gene>
    <name evidence="2" type="primary">20348159</name>
    <name evidence="1" type="ORF">GGTG_07701</name>
</gene>
<dbReference type="HOGENOM" id="CLU_2558412_0_0_1"/>
<sequence>MPDVPGLVYASSAKTCTSSFNIDLPRTTPKVPERPGSSIRLGQFEMAAYTPLKVWVLSTPAVLGYQGGQTRLDSKPTRVTST</sequence>
<evidence type="ECO:0000313" key="1">
    <source>
        <dbReference type="EMBL" id="EJT73846.1"/>
    </source>
</evidence>
<dbReference type="Proteomes" id="UP000006039">
    <property type="component" value="Unassembled WGS sequence"/>
</dbReference>
<evidence type="ECO:0000313" key="2">
    <source>
        <dbReference type="EnsemblFungi" id="EJT73846"/>
    </source>
</evidence>
<dbReference type="EMBL" id="GL385398">
    <property type="protein sequence ID" value="EJT73846.1"/>
    <property type="molecule type" value="Genomic_DNA"/>
</dbReference>
<keyword evidence="3" id="KW-1185">Reference proteome</keyword>
<dbReference type="AlphaFoldDB" id="J3P2F4"/>
<dbReference type="RefSeq" id="XP_009223790.1">
    <property type="nucleotide sequence ID" value="XM_009225526.1"/>
</dbReference>
<evidence type="ECO:0000313" key="3">
    <source>
        <dbReference type="Proteomes" id="UP000006039"/>
    </source>
</evidence>
<reference evidence="2" key="5">
    <citation type="submission" date="2018-04" db="UniProtKB">
        <authorList>
            <consortium name="EnsemblFungi"/>
        </authorList>
    </citation>
    <scope>IDENTIFICATION</scope>
    <source>
        <strain evidence="2">R3-111a-1</strain>
    </source>
</reference>
<dbReference type="GeneID" id="20348159"/>